<dbReference type="EMBL" id="FNBN01000003">
    <property type="protein sequence ID" value="SDG25641.1"/>
    <property type="molecule type" value="Genomic_DNA"/>
</dbReference>
<dbReference type="AlphaFoldDB" id="A0A1G7SRN7"/>
<proteinExistence type="predicted"/>
<protein>
    <submittedName>
        <fullName evidence="1">Uncharacterized protein</fullName>
    </submittedName>
</protein>
<dbReference type="Proteomes" id="UP000199045">
    <property type="component" value="Unassembled WGS sequence"/>
</dbReference>
<evidence type="ECO:0000313" key="1">
    <source>
        <dbReference type="EMBL" id="SDG25641.1"/>
    </source>
</evidence>
<evidence type="ECO:0000313" key="2">
    <source>
        <dbReference type="Proteomes" id="UP000199045"/>
    </source>
</evidence>
<sequence>MVLLWVSYVFERKIPIGEPLFIRRQYLFKSWFRRIVPGHLYRFPGAHHSVFPGLHPALQTIRPLPGSIAANDYVLSGHSILFCGLYPFRRPGAHPFRFPRAHPSVFPGLHPALQTIRPLPGSIAANDYVLSGHSILFCGLYPFRRPGGTHSVFPGVVPTPPLNC</sequence>
<dbReference type="STRING" id="104663.SAMN04488121_103984"/>
<accession>A0A1G7SRN7</accession>
<gene>
    <name evidence="1" type="ORF">SAMN04488121_103984</name>
</gene>
<organism evidence="1 2">
    <name type="scientific">Chitinophaga filiformis</name>
    <name type="common">Myxococcus filiformis</name>
    <name type="synonym">Flexibacter filiformis</name>
    <dbReference type="NCBI Taxonomy" id="104663"/>
    <lineage>
        <taxon>Bacteria</taxon>
        <taxon>Pseudomonadati</taxon>
        <taxon>Bacteroidota</taxon>
        <taxon>Chitinophagia</taxon>
        <taxon>Chitinophagales</taxon>
        <taxon>Chitinophagaceae</taxon>
        <taxon>Chitinophaga</taxon>
    </lineage>
</organism>
<reference evidence="1 2" key="1">
    <citation type="submission" date="2016-10" db="EMBL/GenBank/DDBJ databases">
        <authorList>
            <person name="de Groot N.N."/>
        </authorList>
    </citation>
    <scope>NUCLEOTIDE SEQUENCE [LARGE SCALE GENOMIC DNA]</scope>
    <source>
        <strain evidence="1 2">DSM 527</strain>
    </source>
</reference>
<name>A0A1G7SRN7_CHIFI</name>